<feature type="signal peptide" evidence="6">
    <location>
        <begin position="1"/>
        <end position="22"/>
    </location>
</feature>
<evidence type="ECO:0000256" key="5">
    <source>
        <dbReference type="ARBA" id="ARBA00023237"/>
    </source>
</evidence>
<protein>
    <submittedName>
        <fullName evidence="7">Outer membrane protein</fullName>
    </submittedName>
</protein>
<dbReference type="Proteomes" id="UP000190135">
    <property type="component" value="Unassembled WGS sequence"/>
</dbReference>
<dbReference type="EMBL" id="FUXL01000028">
    <property type="protein sequence ID" value="SKA39126.1"/>
    <property type="molecule type" value="Genomic_DNA"/>
</dbReference>
<evidence type="ECO:0000256" key="4">
    <source>
        <dbReference type="ARBA" id="ARBA00023136"/>
    </source>
</evidence>
<accession>A0A1T4TFB2</accession>
<dbReference type="InterPro" id="IPR011250">
    <property type="entry name" value="OMP/PagP_B-barrel"/>
</dbReference>
<dbReference type="GO" id="GO:0009279">
    <property type="term" value="C:cell outer membrane"/>
    <property type="evidence" value="ECO:0007669"/>
    <property type="project" value="UniProtKB-SubCell"/>
</dbReference>
<proteinExistence type="inferred from homology"/>
<dbReference type="AlphaFoldDB" id="A0A1T4TFB2"/>
<sequence length="267" mass="27586">MITRTTISACVLTLLLASAAHAADIEETTAVSDYGDSDLVIDLGVAGVASPEYMGSDSYSITPLPTVSVEYLNIPGIGSFGGKDGLGFSIGPSFGYTGKRDASDHRALNGLDDVDATYEAGIKLGYEWNAAEVYGAARYAFGGAEGFVGEVGANAILRPTPTLELKAGPIARFASADYVDSYFGVSAAESAASGGRLSAYDAGGGFTSAGVAASARYEVVSDWFVNADASYEKIVGDAADSPIVAAGDENQFSFKLGVSHRFRLDLF</sequence>
<evidence type="ECO:0000256" key="1">
    <source>
        <dbReference type="ARBA" id="ARBA00004442"/>
    </source>
</evidence>
<comment type="similarity">
    <text evidence="2">Belongs to the MipA/OmpV family.</text>
</comment>
<organism evidence="7 8">
    <name type="scientific">Consotaella salsifontis</name>
    <dbReference type="NCBI Taxonomy" id="1365950"/>
    <lineage>
        <taxon>Bacteria</taxon>
        <taxon>Pseudomonadati</taxon>
        <taxon>Pseudomonadota</taxon>
        <taxon>Alphaproteobacteria</taxon>
        <taxon>Hyphomicrobiales</taxon>
        <taxon>Aurantimonadaceae</taxon>
        <taxon>Consotaella</taxon>
    </lineage>
</organism>
<gene>
    <name evidence="7" type="ORF">SAMN05428963_12818</name>
</gene>
<reference evidence="8" key="1">
    <citation type="submission" date="2017-02" db="EMBL/GenBank/DDBJ databases">
        <authorList>
            <person name="Varghese N."/>
            <person name="Submissions S."/>
        </authorList>
    </citation>
    <scope>NUCLEOTIDE SEQUENCE [LARGE SCALE GENOMIC DNA]</scope>
    <source>
        <strain evidence="8">USBA 369</strain>
    </source>
</reference>
<evidence type="ECO:0000313" key="7">
    <source>
        <dbReference type="EMBL" id="SKA39126.1"/>
    </source>
</evidence>
<dbReference type="OrthoDB" id="5462484at2"/>
<keyword evidence="4" id="KW-0472">Membrane</keyword>
<evidence type="ECO:0000256" key="2">
    <source>
        <dbReference type="ARBA" id="ARBA00005722"/>
    </source>
</evidence>
<dbReference type="STRING" id="1365950.SAMN05428963_12818"/>
<evidence type="ECO:0000313" key="8">
    <source>
        <dbReference type="Proteomes" id="UP000190135"/>
    </source>
</evidence>
<dbReference type="PANTHER" id="PTHR38776">
    <property type="entry name" value="MLTA-INTERACTING PROTEIN-RELATED"/>
    <property type="match status" value="1"/>
</dbReference>
<evidence type="ECO:0000256" key="3">
    <source>
        <dbReference type="ARBA" id="ARBA00022729"/>
    </source>
</evidence>
<dbReference type="PANTHER" id="PTHR38776:SF1">
    <property type="entry name" value="MLTA-INTERACTING PROTEIN-RELATED"/>
    <property type="match status" value="1"/>
</dbReference>
<comment type="subcellular location">
    <subcellularLocation>
        <location evidence="1">Cell outer membrane</location>
    </subcellularLocation>
</comment>
<evidence type="ECO:0000256" key="6">
    <source>
        <dbReference type="SAM" id="SignalP"/>
    </source>
</evidence>
<dbReference type="RefSeq" id="WP_078710502.1">
    <property type="nucleotide sequence ID" value="NZ_FUXL01000028.1"/>
</dbReference>
<dbReference type="SUPFAM" id="SSF56925">
    <property type="entry name" value="OMPA-like"/>
    <property type="match status" value="1"/>
</dbReference>
<keyword evidence="5" id="KW-0998">Cell outer membrane</keyword>
<dbReference type="InterPro" id="IPR010583">
    <property type="entry name" value="MipA"/>
</dbReference>
<keyword evidence="3 6" id="KW-0732">Signal</keyword>
<dbReference type="Pfam" id="PF06629">
    <property type="entry name" value="MipA"/>
    <property type="match status" value="1"/>
</dbReference>
<name>A0A1T4TFB2_9HYPH</name>
<keyword evidence="8" id="KW-1185">Reference proteome</keyword>
<feature type="chain" id="PRO_5013046613" evidence="6">
    <location>
        <begin position="23"/>
        <end position="267"/>
    </location>
</feature>